<dbReference type="EMBL" id="JBHUEA010000001">
    <property type="protein sequence ID" value="MFD1720147.1"/>
    <property type="molecule type" value="Genomic_DNA"/>
</dbReference>
<reference evidence="2" key="1">
    <citation type="journal article" date="2019" name="Int. J. Syst. Evol. Microbiol.">
        <title>The Global Catalogue of Microorganisms (GCM) 10K type strain sequencing project: providing services to taxonomists for standard genome sequencing and annotation.</title>
        <authorList>
            <consortium name="The Broad Institute Genomics Platform"/>
            <consortium name="The Broad Institute Genome Sequencing Center for Infectious Disease"/>
            <person name="Wu L."/>
            <person name="Ma J."/>
        </authorList>
    </citation>
    <scope>NUCLEOTIDE SEQUENCE [LARGE SCALE GENOMIC DNA]</scope>
    <source>
        <strain evidence="2">CGMCC 1.12471</strain>
    </source>
</reference>
<name>A0ABW4LCQ1_9MICO</name>
<comment type="caution">
    <text evidence="1">The sequence shown here is derived from an EMBL/GenBank/DDBJ whole genome shotgun (WGS) entry which is preliminary data.</text>
</comment>
<protein>
    <submittedName>
        <fullName evidence="1">Uncharacterized protein</fullName>
    </submittedName>
</protein>
<evidence type="ECO:0000313" key="2">
    <source>
        <dbReference type="Proteomes" id="UP001597347"/>
    </source>
</evidence>
<organism evidence="1 2">
    <name type="scientific">Amnibacterium endophyticum</name>
    <dbReference type="NCBI Taxonomy" id="2109337"/>
    <lineage>
        <taxon>Bacteria</taxon>
        <taxon>Bacillati</taxon>
        <taxon>Actinomycetota</taxon>
        <taxon>Actinomycetes</taxon>
        <taxon>Micrococcales</taxon>
        <taxon>Microbacteriaceae</taxon>
        <taxon>Amnibacterium</taxon>
    </lineage>
</organism>
<dbReference type="RefSeq" id="WP_377931354.1">
    <property type="nucleotide sequence ID" value="NZ_JBHUEA010000001.1"/>
</dbReference>
<evidence type="ECO:0000313" key="1">
    <source>
        <dbReference type="EMBL" id="MFD1720147.1"/>
    </source>
</evidence>
<dbReference type="Proteomes" id="UP001597347">
    <property type="component" value="Unassembled WGS sequence"/>
</dbReference>
<accession>A0ABW4LCQ1</accession>
<proteinExistence type="predicted"/>
<keyword evidence="2" id="KW-1185">Reference proteome</keyword>
<gene>
    <name evidence="1" type="ORF">ACFSBI_01170</name>
</gene>
<sequence length="40" mass="4943">MSIIPNDIRNVRPLRLGRARLELRARWRFERNVKRWIAGR</sequence>